<dbReference type="EMBL" id="QZXA01000001">
    <property type="protein sequence ID" value="RJT37889.1"/>
    <property type="molecule type" value="Genomic_DNA"/>
</dbReference>
<name>A0A6M7TM09_9HYPH</name>
<reference evidence="1 2" key="1">
    <citation type="submission" date="2018-09" db="EMBL/GenBank/DDBJ databases">
        <title>Mesorhizobium carmichaelinearum sp. nov. isolated from Carmichaelinea spp. root nodules in New Zealand.</title>
        <authorList>
            <person name="De Meyer S.E."/>
        </authorList>
    </citation>
    <scope>NUCLEOTIDE SEQUENCE [LARGE SCALE GENOMIC DNA]</scope>
    <source>
        <strain evidence="1 2">LMG 28313</strain>
    </source>
</reference>
<sequence>MLLSTGQLFGQASVSPIVYPLDGLSPTLACSLSRDLLSTYAGGARFTNSSGAVSLLNDQSGASRNFAQGTSANRPTVSTAGPNSRQCADYDGVNDALDGAFALSTIIANNAGFVIASVLIDTFPTDSATKYSNSGVFMDAALYAGMTLRSNGGSPLVYAYNYDGTEDYAQASVAASTAYVLTWRHEGGNLYIGVNGVESAATATGNTQVMTGQMRLGYAGSGAFMDGKLFEFAAFSTVPSSGDRATIINNFKSWIGA</sequence>
<organism evidence="1 2">
    <name type="scientific">Mesorhizobium jarvisii</name>
    <dbReference type="NCBI Taxonomy" id="1777867"/>
    <lineage>
        <taxon>Bacteria</taxon>
        <taxon>Pseudomonadati</taxon>
        <taxon>Pseudomonadota</taxon>
        <taxon>Alphaproteobacteria</taxon>
        <taxon>Hyphomicrobiales</taxon>
        <taxon>Phyllobacteriaceae</taxon>
        <taxon>Mesorhizobium</taxon>
    </lineage>
</organism>
<dbReference type="RefSeq" id="WP_064983089.1">
    <property type="nucleotide sequence ID" value="NZ_CP033507.1"/>
</dbReference>
<dbReference type="Proteomes" id="UP000275530">
    <property type="component" value="Unassembled WGS sequence"/>
</dbReference>
<evidence type="ECO:0000313" key="1">
    <source>
        <dbReference type="EMBL" id="RJT37889.1"/>
    </source>
</evidence>
<protein>
    <submittedName>
        <fullName evidence="1">Uncharacterized protein</fullName>
    </submittedName>
</protein>
<accession>A0A6M7TM09</accession>
<gene>
    <name evidence="1" type="ORF">D3242_01185</name>
</gene>
<dbReference type="AlphaFoldDB" id="A0A6M7TM09"/>
<proteinExistence type="predicted"/>
<evidence type="ECO:0000313" key="2">
    <source>
        <dbReference type="Proteomes" id="UP000275530"/>
    </source>
</evidence>
<comment type="caution">
    <text evidence="1">The sequence shown here is derived from an EMBL/GenBank/DDBJ whole genome shotgun (WGS) entry which is preliminary data.</text>
</comment>
<keyword evidence="2" id="KW-1185">Reference proteome</keyword>